<organism evidence="2">
    <name type="scientific">marine metagenome</name>
    <dbReference type="NCBI Taxonomy" id="408172"/>
    <lineage>
        <taxon>unclassified sequences</taxon>
        <taxon>metagenomes</taxon>
        <taxon>ecological metagenomes</taxon>
    </lineage>
</organism>
<dbReference type="PANTHER" id="PTHR42695:SF5">
    <property type="entry name" value="GLUTAMINE AMIDOTRANSFERASE YLR126C-RELATED"/>
    <property type="match status" value="1"/>
</dbReference>
<dbReference type="InterPro" id="IPR017926">
    <property type="entry name" value="GATASE"/>
</dbReference>
<name>A0A381NZW5_9ZZZZ</name>
<evidence type="ECO:0000313" key="2">
    <source>
        <dbReference type="EMBL" id="SUZ59428.1"/>
    </source>
</evidence>
<dbReference type="PANTHER" id="PTHR42695">
    <property type="entry name" value="GLUTAMINE AMIDOTRANSFERASE YLR126C-RELATED"/>
    <property type="match status" value="1"/>
</dbReference>
<dbReference type="PROSITE" id="PS51273">
    <property type="entry name" value="GATASE_TYPE_1"/>
    <property type="match status" value="1"/>
</dbReference>
<proteinExistence type="predicted"/>
<dbReference type="Pfam" id="PF00117">
    <property type="entry name" value="GATase"/>
    <property type="match status" value="1"/>
</dbReference>
<feature type="domain" description="Glutamine amidotransferase" evidence="1">
    <location>
        <begin position="54"/>
        <end position="191"/>
    </location>
</feature>
<dbReference type="InterPro" id="IPR029062">
    <property type="entry name" value="Class_I_gatase-like"/>
</dbReference>
<reference evidence="2" key="1">
    <citation type="submission" date="2018-05" db="EMBL/GenBank/DDBJ databases">
        <authorList>
            <person name="Lanie J.A."/>
            <person name="Ng W.-L."/>
            <person name="Kazmierczak K.M."/>
            <person name="Andrzejewski T.M."/>
            <person name="Davidsen T.M."/>
            <person name="Wayne K.J."/>
            <person name="Tettelin H."/>
            <person name="Glass J.I."/>
            <person name="Rusch D."/>
            <person name="Podicherti R."/>
            <person name="Tsui H.-C.T."/>
            <person name="Winkler M.E."/>
        </authorList>
    </citation>
    <scope>NUCLEOTIDE SEQUENCE</scope>
</reference>
<protein>
    <recommendedName>
        <fullName evidence="1">Glutamine amidotransferase domain-containing protein</fullName>
    </recommendedName>
</protein>
<dbReference type="EMBL" id="UINC01000677">
    <property type="protein sequence ID" value="SUZ59428.1"/>
    <property type="molecule type" value="Genomic_DNA"/>
</dbReference>
<dbReference type="GO" id="GO:0005829">
    <property type="term" value="C:cytosol"/>
    <property type="evidence" value="ECO:0007669"/>
    <property type="project" value="TreeGrafter"/>
</dbReference>
<gene>
    <name evidence="2" type="ORF">METZ01_LOCUS12282</name>
</gene>
<dbReference type="SUPFAM" id="SSF52317">
    <property type="entry name" value="Class I glutamine amidotransferase-like"/>
    <property type="match status" value="1"/>
</dbReference>
<evidence type="ECO:0000259" key="1">
    <source>
        <dbReference type="Pfam" id="PF00117"/>
    </source>
</evidence>
<dbReference type="Gene3D" id="3.40.50.880">
    <property type="match status" value="1"/>
</dbReference>
<dbReference type="CDD" id="cd01741">
    <property type="entry name" value="GATase1_1"/>
    <property type="match status" value="1"/>
</dbReference>
<accession>A0A381NZW5</accession>
<sequence>MTRQPSFLLLQVRNADDPMREHEIECFSRSFRCDRDRIRVFDLLGGVPSERELANADVVLLGGSGDYSVAKGGPWLPAALETMRQLYETSKPTFASCWGFQAMARAMGGEVVTDRNRAEVGTYWLELTPKGKDDPVFGPLGDRFQVQIGHEDIVTKLPKGATLLASSAGIDNEAFRFDDRPIYATQFHPELGRDGLLERIAQYPDYLALTGYATLEDLAAATPDTPETEAILRRFVTVALGGSGDSFSCVWKGWESTVPRRTVCDEAVERSAGRSGTVDSSSTHE</sequence>
<dbReference type="AlphaFoldDB" id="A0A381NZW5"/>
<dbReference type="InterPro" id="IPR044992">
    <property type="entry name" value="ChyE-like"/>
</dbReference>